<organism evidence="1 2">
    <name type="scientific">Metapseudomonas otitidis</name>
    <dbReference type="NCBI Taxonomy" id="319939"/>
    <lineage>
        <taxon>Bacteria</taxon>
        <taxon>Pseudomonadati</taxon>
        <taxon>Pseudomonadota</taxon>
        <taxon>Gammaproteobacteria</taxon>
        <taxon>Pseudomonadales</taxon>
        <taxon>Pseudomonadaceae</taxon>
        <taxon>Metapseudomonas</taxon>
    </lineage>
</organism>
<protein>
    <submittedName>
        <fullName evidence="1">Uncharacterized protein</fullName>
    </submittedName>
</protein>
<dbReference type="EMBL" id="AP022642">
    <property type="protein sequence ID" value="BCA27601.1"/>
    <property type="molecule type" value="Genomic_DNA"/>
</dbReference>
<reference evidence="1 2" key="1">
    <citation type="journal article" date="2020" name="Microbiol. Resour. Announc.">
        <title>Complete genome sequence of Pseudomonas otitidis strain MrB4, isolated from Lake Biwa in Japan.</title>
        <authorList>
            <person name="Miyazaki K."/>
            <person name="Hase E."/>
            <person name="Maruya T."/>
        </authorList>
    </citation>
    <scope>NUCLEOTIDE SEQUENCE [LARGE SCALE GENOMIC DNA]</scope>
    <source>
        <strain evidence="1 2">MrB4</strain>
    </source>
</reference>
<evidence type="ECO:0000313" key="1">
    <source>
        <dbReference type="EMBL" id="BCA27601.1"/>
    </source>
</evidence>
<proteinExistence type="predicted"/>
<evidence type="ECO:0000313" key="2">
    <source>
        <dbReference type="Proteomes" id="UP000501237"/>
    </source>
</evidence>
<gene>
    <name evidence="1" type="ORF">PtoMrB4_15780</name>
</gene>
<name>A0A679GA31_9GAMM</name>
<dbReference type="Proteomes" id="UP000501237">
    <property type="component" value="Chromosome"/>
</dbReference>
<sequence length="125" mass="14049">MKIIEAQQKATHDIATGLSSADPYSRFYPIQAFQRPECEDLPSLGENPTLEEMTAALAAPKLSLAQFTAEAHFIVARYEKNLEIKDALQHLNQAEESGCKSKHLVNIKRNLTKRLEQQKLGTQKN</sequence>
<dbReference type="KEGG" id="poj:PtoMrB4_15780"/>
<dbReference type="AlphaFoldDB" id="A0A679GA31"/>
<accession>A0A679GA31</accession>